<keyword evidence="2" id="KW-0472">Membrane</keyword>
<keyword evidence="2" id="KW-1133">Transmembrane helix</keyword>
<sequence>MAKRRLLLKIVSLVAMSLILSGCGDNLADTIANEPPWRESFYVTIAPELLNRLASAFYLLTIPPLLILTLVPVITGGDWGLEYGKGMGLMIAAAITPMVFNLLTQIGQGMFFPEELGLPWVADLMGWLEILEGDSNPVTVNLAAGFTREIPNYYKIWEMLLGLTIITLVAIAVINVSFKPILMAWVLAGAWAMFPMAYYTLVTEFAEGMPNVVEATLSNYNGSYLIAVILLFITMTVVPPALMIVFAPALGLSTRRSTNTQTVSTNQQTSADDSDAVDGTARDADGIDGAIVALPFPIDGSDGEDGDNTVSSSTSNGPSGPNGGGSGAPGGPGGVGGNGDGQDADPNVVLGSPEDANQPGDSAETDIDSRTVVSEESSLGDTVVDGDDSLLIDSNDDTSVVESEGIEGGDLDLSAVTVEGDSSQIQETDIENLGDNSDITAGDSAVAVGGDSPIISGGDLDVISSETLDRVGRTPDITGADEDAVLQDTNVAEEVSVSLQDDVRDSFDFPDVQGVEAAARYDRQDRVISPGEADGVVDANVVETTTREIDLDTIVADSHPDATYVEVSELQVTERPRVNGRNVARTVGDLAHVGAGMVSDPRAKVVLGIAGTLVDVFVPEERPQSPTQSSSESLQPPDLSKYDDDIVEEEVT</sequence>
<feature type="compositionally biased region" description="Gly residues" evidence="1">
    <location>
        <begin position="320"/>
        <end position="340"/>
    </location>
</feature>
<feature type="region of interest" description="Disordered" evidence="1">
    <location>
        <begin position="618"/>
        <end position="652"/>
    </location>
</feature>
<evidence type="ECO:0000313" key="3">
    <source>
        <dbReference type="EMBL" id="RJR26865.1"/>
    </source>
</evidence>
<reference evidence="3 4" key="1">
    <citation type="journal article" date="2017" name="ISME J.">
        <title>Energy and carbon metabolisms in a deep terrestrial subsurface fluid microbial community.</title>
        <authorList>
            <person name="Momper L."/>
            <person name="Jungbluth S.P."/>
            <person name="Lee M.D."/>
            <person name="Amend J.P."/>
        </authorList>
    </citation>
    <scope>NUCLEOTIDE SEQUENCE [LARGE SCALE GENOMIC DNA]</scope>
    <source>
        <strain evidence="3">SURF_46</strain>
    </source>
</reference>
<evidence type="ECO:0000256" key="2">
    <source>
        <dbReference type="SAM" id="Phobius"/>
    </source>
</evidence>
<feature type="compositionally biased region" description="Low complexity" evidence="1">
    <location>
        <begin position="308"/>
        <end position="319"/>
    </location>
</feature>
<feature type="transmembrane region" description="Helical" evidence="2">
    <location>
        <begin position="181"/>
        <end position="202"/>
    </location>
</feature>
<accession>A0A3A4ZC79</accession>
<evidence type="ECO:0000256" key="1">
    <source>
        <dbReference type="SAM" id="MobiDB-lite"/>
    </source>
</evidence>
<protein>
    <submittedName>
        <fullName evidence="3">Uncharacterized protein</fullName>
    </submittedName>
</protein>
<comment type="caution">
    <text evidence="3">The sequence shown here is derived from an EMBL/GenBank/DDBJ whole genome shotgun (WGS) entry which is preliminary data.</text>
</comment>
<feature type="transmembrane region" description="Helical" evidence="2">
    <location>
        <begin position="222"/>
        <end position="247"/>
    </location>
</feature>
<feature type="transmembrane region" description="Helical" evidence="2">
    <location>
        <begin position="87"/>
        <end position="106"/>
    </location>
</feature>
<dbReference type="AlphaFoldDB" id="A0A3A4ZC79"/>
<organism evidence="3 4">
    <name type="scientific">candidate division WWE3 bacterium</name>
    <dbReference type="NCBI Taxonomy" id="2053526"/>
    <lineage>
        <taxon>Bacteria</taxon>
        <taxon>Katanobacteria</taxon>
    </lineage>
</organism>
<name>A0A3A4ZC79_UNCKA</name>
<feature type="compositionally biased region" description="Polar residues" evidence="1">
    <location>
        <begin position="624"/>
        <end position="634"/>
    </location>
</feature>
<dbReference type="Proteomes" id="UP000265540">
    <property type="component" value="Unassembled WGS sequence"/>
</dbReference>
<feature type="transmembrane region" description="Helical" evidence="2">
    <location>
        <begin position="156"/>
        <end position="174"/>
    </location>
</feature>
<dbReference type="PROSITE" id="PS51257">
    <property type="entry name" value="PROKAR_LIPOPROTEIN"/>
    <property type="match status" value="1"/>
</dbReference>
<feature type="compositionally biased region" description="Low complexity" evidence="1">
    <location>
        <begin position="256"/>
        <end position="270"/>
    </location>
</feature>
<feature type="transmembrane region" description="Helical" evidence="2">
    <location>
        <begin position="56"/>
        <end position="75"/>
    </location>
</feature>
<proteinExistence type="predicted"/>
<evidence type="ECO:0000313" key="4">
    <source>
        <dbReference type="Proteomes" id="UP000265540"/>
    </source>
</evidence>
<gene>
    <name evidence="3" type="ORF">C4561_03765</name>
</gene>
<feature type="region of interest" description="Disordered" evidence="1">
    <location>
        <begin position="256"/>
        <end position="377"/>
    </location>
</feature>
<dbReference type="EMBL" id="QZJF01000017">
    <property type="protein sequence ID" value="RJR26865.1"/>
    <property type="molecule type" value="Genomic_DNA"/>
</dbReference>
<keyword evidence="2" id="KW-0812">Transmembrane</keyword>